<dbReference type="PATRIC" id="fig|909613.9.peg.3350"/>
<feature type="domain" description="Pyridoxamine 5'-phosphate oxidase N-terminal" evidence="2">
    <location>
        <begin position="17"/>
        <end position="98"/>
    </location>
</feature>
<organism evidence="3 4">
    <name type="scientific">Actinokineospora spheciospongiae</name>
    <dbReference type="NCBI Taxonomy" id="909613"/>
    <lineage>
        <taxon>Bacteria</taxon>
        <taxon>Bacillati</taxon>
        <taxon>Actinomycetota</taxon>
        <taxon>Actinomycetes</taxon>
        <taxon>Pseudonocardiales</taxon>
        <taxon>Pseudonocardiaceae</taxon>
        <taxon>Actinokineospora</taxon>
    </lineage>
</organism>
<gene>
    <name evidence="3" type="ORF">UO65_3349</name>
</gene>
<dbReference type="PANTHER" id="PTHR35176:SF11">
    <property type="entry name" value="PYRIDOXAMINE 5'-PHOSPHATE OXIDASE FAMILY PROTEIN"/>
    <property type="match status" value="1"/>
</dbReference>
<proteinExistence type="predicted"/>
<evidence type="ECO:0000256" key="1">
    <source>
        <dbReference type="ARBA" id="ARBA00023002"/>
    </source>
</evidence>
<dbReference type="GO" id="GO:0016627">
    <property type="term" value="F:oxidoreductase activity, acting on the CH-CH group of donors"/>
    <property type="evidence" value="ECO:0007669"/>
    <property type="project" value="TreeGrafter"/>
</dbReference>
<dbReference type="SUPFAM" id="SSF50475">
    <property type="entry name" value="FMN-binding split barrel"/>
    <property type="match status" value="1"/>
</dbReference>
<keyword evidence="4" id="KW-1185">Reference proteome</keyword>
<dbReference type="GO" id="GO:0070967">
    <property type="term" value="F:coenzyme F420 binding"/>
    <property type="evidence" value="ECO:0007669"/>
    <property type="project" value="TreeGrafter"/>
</dbReference>
<comment type="caution">
    <text evidence="3">The sequence shown here is derived from an EMBL/GenBank/DDBJ whole genome shotgun (WGS) entry which is preliminary data.</text>
</comment>
<dbReference type="InterPro" id="IPR012349">
    <property type="entry name" value="Split_barrel_FMN-bd"/>
</dbReference>
<dbReference type="Proteomes" id="UP000019277">
    <property type="component" value="Unassembled WGS sequence"/>
</dbReference>
<evidence type="ECO:0000313" key="3">
    <source>
        <dbReference type="EMBL" id="EWC61355.1"/>
    </source>
</evidence>
<evidence type="ECO:0000259" key="2">
    <source>
        <dbReference type="Pfam" id="PF01243"/>
    </source>
</evidence>
<reference evidence="3 4" key="1">
    <citation type="journal article" date="2014" name="Genome Announc.">
        <title>Draft Genome Sequence of the Antitrypanosomally Active Sponge-Associated Bacterium Actinokineospora sp. Strain EG49.</title>
        <authorList>
            <person name="Harjes J."/>
            <person name="Ryu T."/>
            <person name="Abdelmohsen U.R."/>
            <person name="Moitinho-Silva L."/>
            <person name="Horn H."/>
            <person name="Ravasi T."/>
            <person name="Hentschel U."/>
        </authorList>
    </citation>
    <scope>NUCLEOTIDE SEQUENCE [LARGE SCALE GENOMIC DNA]</scope>
    <source>
        <strain evidence="3 4">EG49</strain>
    </source>
</reference>
<dbReference type="InterPro" id="IPR019965">
    <property type="entry name" value="PPOX_F420-dep_Rv2061_put"/>
</dbReference>
<keyword evidence="1" id="KW-0560">Oxidoreductase</keyword>
<name>W7IKG7_9PSEU</name>
<dbReference type="STRING" id="909613.UO65_3349"/>
<dbReference type="NCBIfam" id="TIGR03666">
    <property type="entry name" value="Rv2061_F420"/>
    <property type="match status" value="1"/>
</dbReference>
<dbReference type="OrthoDB" id="5738083at2"/>
<dbReference type="GO" id="GO:0005829">
    <property type="term" value="C:cytosol"/>
    <property type="evidence" value="ECO:0007669"/>
    <property type="project" value="TreeGrafter"/>
</dbReference>
<dbReference type="AlphaFoldDB" id="W7IKG7"/>
<dbReference type="Gene3D" id="2.30.110.10">
    <property type="entry name" value="Electron Transport, Fmn-binding Protein, Chain A"/>
    <property type="match status" value="1"/>
</dbReference>
<dbReference type="EMBL" id="AYXG01000116">
    <property type="protein sequence ID" value="EWC61355.1"/>
    <property type="molecule type" value="Genomic_DNA"/>
</dbReference>
<dbReference type="Pfam" id="PF01243">
    <property type="entry name" value="PNPOx_N"/>
    <property type="match status" value="1"/>
</dbReference>
<dbReference type="RefSeq" id="WP_035283420.1">
    <property type="nucleotide sequence ID" value="NZ_AYXG01000116.1"/>
</dbReference>
<protein>
    <recommendedName>
        <fullName evidence="2">Pyridoxamine 5'-phosphate oxidase N-terminal domain-containing protein</fullName>
    </recommendedName>
</protein>
<accession>W7IKG7</accession>
<dbReference type="InterPro" id="IPR052019">
    <property type="entry name" value="F420H2_bilvrd_red/Heme_oxyg"/>
</dbReference>
<sequence length="125" mass="13433">MEPLSELGDGKYLLVRTFKRDGSAVGTPVWILRDGDRLVFWTAAVAGKVKRIRNNPRVEVAACDIRGVPSGPVYPGTARILPKGEAGDSLAKIRKKYGLVGWITMIGSRLRRGADGSAAIAVTLD</sequence>
<dbReference type="eggNOG" id="COG3871">
    <property type="taxonomic scope" value="Bacteria"/>
</dbReference>
<accession>A0A8E2X0M7</accession>
<dbReference type="PANTHER" id="PTHR35176">
    <property type="entry name" value="HEME OXYGENASE HI_0854-RELATED"/>
    <property type="match status" value="1"/>
</dbReference>
<dbReference type="InterPro" id="IPR011576">
    <property type="entry name" value="Pyridox_Oxase_N"/>
</dbReference>
<evidence type="ECO:0000313" key="4">
    <source>
        <dbReference type="Proteomes" id="UP000019277"/>
    </source>
</evidence>